<dbReference type="PANTHER" id="PTHR31900:SF34">
    <property type="entry name" value="EMB|CAB62440.1-RELATED"/>
    <property type="match status" value="1"/>
</dbReference>
<dbReference type="Pfam" id="PF00646">
    <property type="entry name" value="F-box"/>
    <property type="match status" value="1"/>
</dbReference>
<dbReference type="SUPFAM" id="SSF52047">
    <property type="entry name" value="RNI-like"/>
    <property type="match status" value="1"/>
</dbReference>
<accession>A0AAN7FIW1</accession>
<gene>
    <name evidence="3" type="ORF">RGQ29_021638</name>
</gene>
<dbReference type="Gene3D" id="3.80.10.10">
    <property type="entry name" value="Ribonuclease Inhibitor"/>
    <property type="match status" value="1"/>
</dbReference>
<keyword evidence="4" id="KW-1185">Reference proteome</keyword>
<dbReference type="SMART" id="SM00579">
    <property type="entry name" value="FBD"/>
    <property type="match status" value="1"/>
</dbReference>
<dbReference type="InterPro" id="IPR001810">
    <property type="entry name" value="F-box_dom"/>
</dbReference>
<dbReference type="InterPro" id="IPR006566">
    <property type="entry name" value="FBD"/>
</dbReference>
<comment type="caution">
    <text evidence="3">The sequence shown here is derived from an EMBL/GenBank/DDBJ whole genome shotgun (WGS) entry which is preliminary data.</text>
</comment>
<name>A0AAN7FIW1_QUERU</name>
<organism evidence="3 4">
    <name type="scientific">Quercus rubra</name>
    <name type="common">Northern red oak</name>
    <name type="synonym">Quercus borealis</name>
    <dbReference type="NCBI Taxonomy" id="3512"/>
    <lineage>
        <taxon>Eukaryota</taxon>
        <taxon>Viridiplantae</taxon>
        <taxon>Streptophyta</taxon>
        <taxon>Embryophyta</taxon>
        <taxon>Tracheophyta</taxon>
        <taxon>Spermatophyta</taxon>
        <taxon>Magnoliopsida</taxon>
        <taxon>eudicotyledons</taxon>
        <taxon>Gunneridae</taxon>
        <taxon>Pentapetalae</taxon>
        <taxon>rosids</taxon>
        <taxon>fabids</taxon>
        <taxon>Fagales</taxon>
        <taxon>Fagaceae</taxon>
        <taxon>Quercus</taxon>
    </lineage>
</organism>
<evidence type="ECO:0000313" key="4">
    <source>
        <dbReference type="Proteomes" id="UP001324115"/>
    </source>
</evidence>
<dbReference type="Proteomes" id="UP001324115">
    <property type="component" value="Unassembled WGS sequence"/>
</dbReference>
<dbReference type="Pfam" id="PF24758">
    <property type="entry name" value="LRR_At5g56370"/>
    <property type="match status" value="1"/>
</dbReference>
<evidence type="ECO:0000256" key="1">
    <source>
        <dbReference type="SAM" id="MobiDB-lite"/>
    </source>
</evidence>
<dbReference type="InterPro" id="IPR032675">
    <property type="entry name" value="LRR_dom_sf"/>
</dbReference>
<dbReference type="InterPro" id="IPR036047">
    <property type="entry name" value="F-box-like_dom_sf"/>
</dbReference>
<reference evidence="3 4" key="1">
    <citation type="journal article" date="2023" name="G3 (Bethesda)">
        <title>A haplotype-resolved chromosome-scale genome for Quercus rubra L. provides insights into the genetics of adaptive traits for red oak species.</title>
        <authorList>
            <person name="Kapoor B."/>
            <person name="Jenkins J."/>
            <person name="Schmutz J."/>
            <person name="Zhebentyayeva T."/>
            <person name="Kuelheim C."/>
            <person name="Coggeshall M."/>
            <person name="Heim C."/>
            <person name="Lasky J.R."/>
            <person name="Leites L."/>
            <person name="Islam-Faridi N."/>
            <person name="Romero-Severson J."/>
            <person name="DeLeo V.L."/>
            <person name="Lucas S.M."/>
            <person name="Lazic D."/>
            <person name="Gailing O."/>
            <person name="Carlson J."/>
            <person name="Staton M."/>
        </authorList>
    </citation>
    <scope>NUCLEOTIDE SEQUENCE [LARGE SCALE GENOMIC DNA]</scope>
    <source>
        <strain evidence="3">Pseudo-F2</strain>
    </source>
</reference>
<sequence length="492" mass="56670">MKKPERRSVTEEEERQRIERAERAETAASTDIISSLPDCLLSHILSFLPIRDSAATSVLSRRWRHLWILVPILDLDFGLDDMLMNNYFWEKERTFSFMDTVSMILSLRNSIPDPMPLHKLRLHCTYSDSDPDSDPSYIETCLQDTITIVQLQELDLHLYFPNQPLELPRSVFFCTTLVVLKLDEDFLLNPPPASTWMFPSLKILQLQHIYYADGDSLSTLLAACPVLQDLTLIVNYFQLEHAGKFNIIVPVPTLKSFFISCMCVESSSYKLHINTPALEYLRFIGRLGDDVVLEDLPNLVKSVVNIRNHETMSITNYAKRVRDFMGLLYNVVSIELYMDTLQILYNVSNDDVPKFHNLSTLTFYGQLQPDWNAWHAIRLLLCRAPKLQTLAFRLNHYADNGSIPDSCLEESMDVPECLSSHLTTCHYKVLSGFGVEMKLVKLILKAAKVLKTMRITVRSLLESKVKLQVQEELRKFPKSSQTCQIAFDYENK</sequence>
<evidence type="ECO:0000313" key="3">
    <source>
        <dbReference type="EMBL" id="KAK4591511.1"/>
    </source>
</evidence>
<evidence type="ECO:0000259" key="2">
    <source>
        <dbReference type="PROSITE" id="PS50181"/>
    </source>
</evidence>
<dbReference type="InterPro" id="IPR053781">
    <property type="entry name" value="F-box_AtFBL13-like"/>
</dbReference>
<dbReference type="InterPro" id="IPR050232">
    <property type="entry name" value="FBL13/AtMIF1-like"/>
</dbReference>
<dbReference type="Gene3D" id="1.20.1280.50">
    <property type="match status" value="1"/>
</dbReference>
<feature type="domain" description="F-box" evidence="2">
    <location>
        <begin position="30"/>
        <end position="66"/>
    </location>
</feature>
<dbReference type="EMBL" id="JAXUIC010000005">
    <property type="protein sequence ID" value="KAK4591511.1"/>
    <property type="molecule type" value="Genomic_DNA"/>
</dbReference>
<feature type="region of interest" description="Disordered" evidence="1">
    <location>
        <begin position="1"/>
        <end position="21"/>
    </location>
</feature>
<dbReference type="PANTHER" id="PTHR31900">
    <property type="entry name" value="F-BOX/RNI SUPERFAMILY PROTEIN-RELATED"/>
    <property type="match status" value="1"/>
</dbReference>
<dbReference type="InterPro" id="IPR055411">
    <property type="entry name" value="LRR_FXL15/At3g58940/PEG3-like"/>
</dbReference>
<dbReference type="CDD" id="cd22160">
    <property type="entry name" value="F-box_AtFBL13-like"/>
    <property type="match status" value="1"/>
</dbReference>
<dbReference type="AlphaFoldDB" id="A0AAN7FIW1"/>
<proteinExistence type="predicted"/>
<dbReference type="Pfam" id="PF08387">
    <property type="entry name" value="FBD"/>
    <property type="match status" value="1"/>
</dbReference>
<dbReference type="PROSITE" id="PS50181">
    <property type="entry name" value="FBOX"/>
    <property type="match status" value="1"/>
</dbReference>
<dbReference type="SUPFAM" id="SSF81383">
    <property type="entry name" value="F-box domain"/>
    <property type="match status" value="1"/>
</dbReference>
<protein>
    <recommendedName>
        <fullName evidence="2">F-box domain-containing protein</fullName>
    </recommendedName>
</protein>